<dbReference type="PANTHER" id="PTHR42908">
    <property type="entry name" value="TRANSLATION ELONGATION FACTOR-RELATED"/>
    <property type="match status" value="1"/>
</dbReference>
<dbReference type="InterPro" id="IPR035647">
    <property type="entry name" value="EFG_III/V"/>
</dbReference>
<dbReference type="CDD" id="cd03710">
    <property type="entry name" value="BipA_TypA_C"/>
    <property type="match status" value="1"/>
</dbReference>
<organism evidence="5 6">
    <name type="scientific">Wenyingzhuangia marina</name>
    <dbReference type="NCBI Taxonomy" id="1195760"/>
    <lineage>
        <taxon>Bacteria</taxon>
        <taxon>Pseudomonadati</taxon>
        <taxon>Bacteroidota</taxon>
        <taxon>Flavobacteriia</taxon>
        <taxon>Flavobacteriales</taxon>
        <taxon>Flavobacteriaceae</taxon>
        <taxon>Wenyingzhuangia</taxon>
    </lineage>
</organism>
<keyword evidence="3" id="KW-0690">Ribosome biogenesis</keyword>
<dbReference type="GO" id="GO:0010467">
    <property type="term" value="P:gene expression"/>
    <property type="evidence" value="ECO:0007669"/>
    <property type="project" value="UniProtKB-ARBA"/>
</dbReference>
<dbReference type="FunFam" id="3.30.70.240:FF:000002">
    <property type="entry name" value="GTP-binding protein TypA"/>
    <property type="match status" value="1"/>
</dbReference>
<dbReference type="InterPro" id="IPR027417">
    <property type="entry name" value="P-loop_NTPase"/>
</dbReference>
<feature type="binding site" evidence="3">
    <location>
        <begin position="14"/>
        <end position="19"/>
    </location>
    <ligand>
        <name>GTP</name>
        <dbReference type="ChEBI" id="CHEBI:37565"/>
    </ligand>
</feature>
<dbReference type="GO" id="GO:0043022">
    <property type="term" value="F:ribosome binding"/>
    <property type="evidence" value="ECO:0007669"/>
    <property type="project" value="UniProtKB-UniRule"/>
</dbReference>
<keyword evidence="3" id="KW-0963">Cytoplasm</keyword>
<dbReference type="NCBIfam" id="TIGR01394">
    <property type="entry name" value="TypA_BipA"/>
    <property type="match status" value="1"/>
</dbReference>
<dbReference type="GO" id="GO:0003924">
    <property type="term" value="F:GTPase activity"/>
    <property type="evidence" value="ECO:0007669"/>
    <property type="project" value="UniProtKB-UniRule"/>
</dbReference>
<dbReference type="HAMAP" id="MF_00849">
    <property type="entry name" value="BipA"/>
    <property type="match status" value="1"/>
</dbReference>
<dbReference type="SMART" id="SM00838">
    <property type="entry name" value="EFG_C"/>
    <property type="match status" value="1"/>
</dbReference>
<protein>
    <recommendedName>
        <fullName evidence="3">Large ribosomal subunit assembly factor BipA</fullName>
        <ecNumber evidence="3">3.6.5.-</ecNumber>
    </recommendedName>
    <alternativeName>
        <fullName evidence="3">GTP-binding protein BipA</fullName>
    </alternativeName>
</protein>
<dbReference type="Pfam" id="PF03144">
    <property type="entry name" value="GTP_EFTU_D2"/>
    <property type="match status" value="1"/>
</dbReference>
<dbReference type="FunFam" id="3.40.50.300:FF:000055">
    <property type="entry name" value="GTP-binding protein TypA"/>
    <property type="match status" value="1"/>
</dbReference>
<dbReference type="AlphaFoldDB" id="A0A1M5U076"/>
<dbReference type="Gene3D" id="3.30.70.240">
    <property type="match status" value="1"/>
</dbReference>
<dbReference type="CDD" id="cd16263">
    <property type="entry name" value="BipA_III"/>
    <property type="match status" value="1"/>
</dbReference>
<keyword evidence="3" id="KW-0820">tRNA-binding</keyword>
<dbReference type="PROSITE" id="PS00301">
    <property type="entry name" value="G_TR_1"/>
    <property type="match status" value="1"/>
</dbReference>
<dbReference type="PROSITE" id="PS51722">
    <property type="entry name" value="G_TR_2"/>
    <property type="match status" value="1"/>
</dbReference>
<evidence type="ECO:0000259" key="4">
    <source>
        <dbReference type="PROSITE" id="PS51722"/>
    </source>
</evidence>
<keyword evidence="1 3" id="KW-0342">GTP-binding</keyword>
<keyword evidence="6" id="KW-1185">Reference proteome</keyword>
<dbReference type="InterPro" id="IPR048876">
    <property type="entry name" value="BipA_C"/>
</dbReference>
<evidence type="ECO:0000256" key="3">
    <source>
        <dbReference type="HAMAP-Rule" id="MF_00849"/>
    </source>
</evidence>
<dbReference type="FunFam" id="2.40.50.250:FF:000001">
    <property type="entry name" value="GTP-binding protein TypA"/>
    <property type="match status" value="1"/>
</dbReference>
<dbReference type="InterPro" id="IPR006298">
    <property type="entry name" value="BipA"/>
</dbReference>
<evidence type="ECO:0000256" key="1">
    <source>
        <dbReference type="ARBA" id="ARBA00023134"/>
    </source>
</evidence>
<dbReference type="FunFam" id="3.30.70.870:FF:000003">
    <property type="entry name" value="GTP-binding protein TypA"/>
    <property type="match status" value="1"/>
</dbReference>
<dbReference type="Proteomes" id="UP000184109">
    <property type="component" value="Unassembled WGS sequence"/>
</dbReference>
<dbReference type="PRINTS" id="PR00315">
    <property type="entry name" value="ELONGATNFCT"/>
</dbReference>
<keyword evidence="3" id="KW-0699">rRNA-binding</keyword>
<dbReference type="InterPro" id="IPR035651">
    <property type="entry name" value="BipA_V"/>
</dbReference>
<dbReference type="CDD" id="cd03691">
    <property type="entry name" value="BipA_TypA_II"/>
    <property type="match status" value="1"/>
</dbReference>
<dbReference type="InterPro" id="IPR000795">
    <property type="entry name" value="T_Tr_GTP-bd_dom"/>
</dbReference>
<dbReference type="Pfam" id="PF00009">
    <property type="entry name" value="GTP_EFTU"/>
    <property type="match status" value="1"/>
</dbReference>
<name>A0A1M5U076_9FLAO</name>
<dbReference type="Gene3D" id="2.40.30.10">
    <property type="entry name" value="Translation factors"/>
    <property type="match status" value="1"/>
</dbReference>
<dbReference type="SUPFAM" id="SSF54980">
    <property type="entry name" value="EF-G C-terminal domain-like"/>
    <property type="match status" value="2"/>
</dbReference>
<dbReference type="InterPro" id="IPR004161">
    <property type="entry name" value="EFTu-like_2"/>
</dbReference>
<keyword evidence="3" id="KW-0694">RNA-binding</keyword>
<feature type="binding site" evidence="3">
    <location>
        <begin position="127"/>
        <end position="130"/>
    </location>
    <ligand>
        <name>GTP</name>
        <dbReference type="ChEBI" id="CHEBI:37565"/>
    </ligand>
</feature>
<sequence>MQEIRNIAIIAHVDHGKTTLVDKIIDQAKVLDERKERTDLLLDNNDLERERGITILSKNVSVQYKGTKINVIDTPGHADFGGEVERVLKMADGVLLLVDAFEGPMPQTRFVLGKAIQLGLTPIVVVNKVDKENCTPDIVHEKVFDLMFALEATEEQLDFTTVYGSAKNNWMSTDWKNQTTDIVPLLDAVLESIPATPYNDGTPQMQITSLDFSAFTGRIAIGRIFRGDLHVNKDYMLCKADGSTKKVRIKELHVFEGMGKVQVETVRCGDICAITGVEGFEIGDTIADLENPEALPRTEIDQPTMSMLFTINNSPFFGKEGKFVTSRHLRDRLFKELEKNLALKVETTDSEDKFNVFGRGVLHLSILIETMRREGYELQVGRPQVIFKEIDGKKCEPYETLSIDVPEDVASRAVNLVSLRKGDLMVMEPKGDLQHLEFTIPSRGLIGLRNKILTATQGQAIINHRFSEYGPFKGEFTEEEKGAIVSAAAGKATAYALDRLQDRGKFFIDINEEIYIGQVIGENSKSDDMAVNLIKGKQLTNMRKSGTDEAMKIAPKVNFSLEECMEYIRADEYLEVTPASLRMRKINFKG</sequence>
<dbReference type="GO" id="GO:0009409">
    <property type="term" value="P:response to cold"/>
    <property type="evidence" value="ECO:0007669"/>
    <property type="project" value="UniProtKB-ARBA"/>
</dbReference>
<dbReference type="InterPro" id="IPR047042">
    <property type="entry name" value="BipA_II"/>
</dbReference>
<dbReference type="GO" id="GO:0000027">
    <property type="term" value="P:ribosomal large subunit assembly"/>
    <property type="evidence" value="ECO:0007669"/>
    <property type="project" value="UniProtKB-UniRule"/>
</dbReference>
<dbReference type="Pfam" id="PF21018">
    <property type="entry name" value="BipA_C"/>
    <property type="match status" value="1"/>
</dbReference>
<dbReference type="InterPro" id="IPR047043">
    <property type="entry name" value="BipA_III"/>
</dbReference>
<comment type="catalytic activity">
    <reaction evidence="2 3">
        <text>GTP + H2O = GDP + phosphate + H(+)</text>
        <dbReference type="Rhea" id="RHEA:19669"/>
        <dbReference type="ChEBI" id="CHEBI:15377"/>
        <dbReference type="ChEBI" id="CHEBI:15378"/>
        <dbReference type="ChEBI" id="CHEBI:37565"/>
        <dbReference type="ChEBI" id="CHEBI:43474"/>
        <dbReference type="ChEBI" id="CHEBI:58189"/>
    </reaction>
</comment>
<dbReference type="Gene3D" id="3.30.70.870">
    <property type="entry name" value="Elongation Factor G (Translational Gtpase), domain 3"/>
    <property type="match status" value="1"/>
</dbReference>
<dbReference type="GO" id="GO:0019843">
    <property type="term" value="F:rRNA binding"/>
    <property type="evidence" value="ECO:0007669"/>
    <property type="project" value="UniProtKB-KW"/>
</dbReference>
<dbReference type="Pfam" id="PF00679">
    <property type="entry name" value="EFG_C"/>
    <property type="match status" value="1"/>
</dbReference>
<dbReference type="InterPro" id="IPR005225">
    <property type="entry name" value="Small_GTP-bd"/>
</dbReference>
<dbReference type="InterPro" id="IPR031157">
    <property type="entry name" value="G_TR_CS"/>
</dbReference>
<dbReference type="GO" id="GO:1990904">
    <property type="term" value="C:ribonucleoprotein complex"/>
    <property type="evidence" value="ECO:0007669"/>
    <property type="project" value="TreeGrafter"/>
</dbReference>
<dbReference type="CDD" id="cd01891">
    <property type="entry name" value="TypA_BipA"/>
    <property type="match status" value="1"/>
</dbReference>
<dbReference type="RefSeq" id="WP_073118844.1">
    <property type="nucleotide sequence ID" value="NZ_BMEN01000002.1"/>
</dbReference>
<dbReference type="NCBIfam" id="TIGR00231">
    <property type="entry name" value="small_GTP"/>
    <property type="match status" value="1"/>
</dbReference>
<dbReference type="InterPro" id="IPR042116">
    <property type="entry name" value="TypA/BipA_C"/>
</dbReference>
<dbReference type="STRING" id="1195760.SAMN05444281_0948"/>
<dbReference type="FunFam" id="2.40.30.10:FF:000016">
    <property type="entry name" value="GTP-binding protein TypA"/>
    <property type="match status" value="1"/>
</dbReference>
<dbReference type="GO" id="GO:0000049">
    <property type="term" value="F:tRNA binding"/>
    <property type="evidence" value="ECO:0007669"/>
    <property type="project" value="UniProtKB-KW"/>
</dbReference>
<evidence type="ECO:0000256" key="2">
    <source>
        <dbReference type="ARBA" id="ARBA00048548"/>
    </source>
</evidence>
<reference evidence="6" key="1">
    <citation type="submission" date="2016-11" db="EMBL/GenBank/DDBJ databases">
        <authorList>
            <person name="Varghese N."/>
            <person name="Submissions S."/>
        </authorList>
    </citation>
    <scope>NUCLEOTIDE SEQUENCE [LARGE SCALE GENOMIC DNA]</scope>
    <source>
        <strain evidence="6">DSM 100572</strain>
    </source>
</reference>
<dbReference type="OrthoDB" id="9801591at2"/>
<dbReference type="GO" id="GO:0005829">
    <property type="term" value="C:cytosol"/>
    <property type="evidence" value="ECO:0007669"/>
    <property type="project" value="TreeGrafter"/>
</dbReference>
<dbReference type="SUPFAM" id="SSF52540">
    <property type="entry name" value="P-loop containing nucleoside triphosphate hydrolases"/>
    <property type="match status" value="1"/>
</dbReference>
<dbReference type="EMBL" id="FQXQ01000002">
    <property type="protein sequence ID" value="SHH56281.1"/>
    <property type="molecule type" value="Genomic_DNA"/>
</dbReference>
<comment type="function">
    <text evidence="3">A 50S ribosomal subunit assembly protein with GTPase activity, required for 50S subunit assembly at low temperatures, may also play a role in translation. Binds GTP and analogs. Binds the 70S ribosome between the 30S and 50S subunits, in a similar position as ribosome-bound EF-G; it contacts a number of ribosomal proteins, both rRNAs and the A-site tRNA.</text>
</comment>
<keyword evidence="3" id="KW-0547">Nucleotide-binding</keyword>
<dbReference type="SUPFAM" id="SSF50447">
    <property type="entry name" value="Translation proteins"/>
    <property type="match status" value="1"/>
</dbReference>
<proteinExistence type="inferred from homology"/>
<comment type="subunit">
    <text evidence="3">Monomer.</text>
</comment>
<keyword evidence="3" id="KW-0378">Hydrolase</keyword>
<comment type="subcellular location">
    <subcellularLocation>
        <location evidence="3">Cytoplasm</location>
    </subcellularLocation>
    <text evidence="3">Binds to ribosomes.</text>
</comment>
<gene>
    <name evidence="3" type="primary">bipA</name>
    <name evidence="5" type="ORF">SAMN05444281_0948</name>
</gene>
<dbReference type="InterPro" id="IPR009000">
    <property type="entry name" value="Transl_B-barrel_sf"/>
</dbReference>
<evidence type="ECO:0000313" key="5">
    <source>
        <dbReference type="EMBL" id="SHH56281.1"/>
    </source>
</evidence>
<dbReference type="EC" id="3.6.5.-" evidence="3"/>
<accession>A0A1M5U076</accession>
<feature type="domain" description="Tr-type G" evidence="4">
    <location>
        <begin position="2"/>
        <end position="198"/>
    </location>
</feature>
<comment type="similarity">
    <text evidence="3">Belongs to the TRAFAC class translation factor GTPase superfamily. Classic translation factor GTPase family. BipA subfamily.</text>
</comment>
<dbReference type="Gene3D" id="2.40.50.250">
    <property type="entry name" value="bipa protein"/>
    <property type="match status" value="1"/>
</dbReference>
<dbReference type="GO" id="GO:0005525">
    <property type="term" value="F:GTP binding"/>
    <property type="evidence" value="ECO:0007669"/>
    <property type="project" value="UniProtKB-UniRule"/>
</dbReference>
<dbReference type="Gene3D" id="3.40.50.300">
    <property type="entry name" value="P-loop containing nucleotide triphosphate hydrolases"/>
    <property type="match status" value="1"/>
</dbReference>
<dbReference type="InterPro" id="IPR000640">
    <property type="entry name" value="EFG_V-like"/>
</dbReference>
<evidence type="ECO:0000313" key="6">
    <source>
        <dbReference type="Proteomes" id="UP000184109"/>
    </source>
</evidence>
<dbReference type="PANTHER" id="PTHR42908:SF8">
    <property type="entry name" value="TR-TYPE G DOMAIN-CONTAINING PROTEIN"/>
    <property type="match status" value="1"/>
</dbReference>
<dbReference type="InterPro" id="IPR047041">
    <property type="entry name" value="BipA_GTP-bd_dom"/>
</dbReference>